<dbReference type="EMBL" id="JAFJYH010000011">
    <property type="protein sequence ID" value="KAG4425339.1"/>
    <property type="molecule type" value="Genomic_DNA"/>
</dbReference>
<reference evidence="1" key="1">
    <citation type="submission" date="2021-02" db="EMBL/GenBank/DDBJ databases">
        <title>Genome sequence Cadophora malorum strain M34.</title>
        <authorList>
            <person name="Stefanovic E."/>
            <person name="Vu D."/>
            <person name="Scully C."/>
            <person name="Dijksterhuis J."/>
            <person name="Roader J."/>
            <person name="Houbraken J."/>
        </authorList>
    </citation>
    <scope>NUCLEOTIDE SEQUENCE</scope>
    <source>
        <strain evidence="1">M34</strain>
    </source>
</reference>
<accession>A0A8H7WI57</accession>
<keyword evidence="2" id="KW-1185">Reference proteome</keyword>
<gene>
    <name evidence="1" type="ORF">IFR04_001489</name>
</gene>
<sequence>MSQVRPSISITIKLRNPRLNLIPDPHTNQLHLHSPLIIFRLIQGPILPPTPPVRLRDIPFRHRWQAIEALQEVRYNFRIIEKLSPNAWNSVSRMLILSRALGVKFHGKDAEPISLEIGLDEKVLLDLEVTFWDLQQMIVVVAFAQGVVPKAFCSKLGGCVEESGDEALEDAACVEGVPVVYNGGEDEEFVVPAEHNFS</sequence>
<dbReference type="AlphaFoldDB" id="A0A8H7WI57"/>
<proteinExistence type="predicted"/>
<evidence type="ECO:0000313" key="1">
    <source>
        <dbReference type="EMBL" id="KAG4425339.1"/>
    </source>
</evidence>
<evidence type="ECO:0000313" key="2">
    <source>
        <dbReference type="Proteomes" id="UP000664132"/>
    </source>
</evidence>
<protein>
    <submittedName>
        <fullName evidence="1">Uncharacterized protein</fullName>
    </submittedName>
</protein>
<dbReference type="Proteomes" id="UP000664132">
    <property type="component" value="Unassembled WGS sequence"/>
</dbReference>
<name>A0A8H7WI57_9HELO</name>
<comment type="caution">
    <text evidence="1">The sequence shown here is derived from an EMBL/GenBank/DDBJ whole genome shotgun (WGS) entry which is preliminary data.</text>
</comment>
<organism evidence="1 2">
    <name type="scientific">Cadophora malorum</name>
    <dbReference type="NCBI Taxonomy" id="108018"/>
    <lineage>
        <taxon>Eukaryota</taxon>
        <taxon>Fungi</taxon>
        <taxon>Dikarya</taxon>
        <taxon>Ascomycota</taxon>
        <taxon>Pezizomycotina</taxon>
        <taxon>Leotiomycetes</taxon>
        <taxon>Helotiales</taxon>
        <taxon>Ploettnerulaceae</taxon>
        <taxon>Cadophora</taxon>
    </lineage>
</organism>